<dbReference type="FunFam" id="3.40.50.2000:FF:000064">
    <property type="entry name" value="Glycosyltransferase"/>
    <property type="match status" value="1"/>
</dbReference>
<dbReference type="Gene3D" id="3.40.50.2000">
    <property type="entry name" value="Glycogen Phosphorylase B"/>
    <property type="match status" value="2"/>
</dbReference>
<sequence length="468" mass="50835">MSLPNTNTHILVFPYPAQGHMIALLDLAHQLSLQGITITILITPKNLPILQPLLTKNPLIQTLILPFPSHHPSIPDGVENVKDIGNKGNIGIINALVQLSDPITQWFKSHPDPPIAIISDLFLGSTQQLATQLGIPRIMFSSVGAFLVCVLTYLIQHVHELYPLDEVSFPHLPKSPVITRAHLPSVFLRYREGDPLSETVKDGFIANTSSWGTIFNTFDDVEGVYLESFKKVVVGHERVWAVGPIELLGCSNGPAATDRGGVSSVSAVDVLSWLDQCSDASSVVYVCFGSQVLLTRGQMEALAKGLEESGVQFIIVVKSETFIPEGFEDRVAGRGFVIKGWAPQVSILSHRAVGGFLTHCGWNSVLEGIVAGVMLFAWPMEADQFINARLLVHDMGVAVKVCEGVDTVPDSAELACFLRESMSEKGVEKVRAMELRDKAFGAVKEGGSSMNDLNSLVKELRALSVQKA</sequence>
<dbReference type="GO" id="GO:0035251">
    <property type="term" value="F:UDP-glucosyltransferase activity"/>
    <property type="evidence" value="ECO:0007669"/>
    <property type="project" value="TreeGrafter"/>
</dbReference>
<dbReference type="Pfam" id="PF00201">
    <property type="entry name" value="UDPGT"/>
    <property type="match status" value="1"/>
</dbReference>
<accession>A0A2G5EPF0</accession>
<evidence type="ECO:0008006" key="5">
    <source>
        <dbReference type="Google" id="ProtNLM"/>
    </source>
</evidence>
<dbReference type="SUPFAM" id="SSF53756">
    <property type="entry name" value="UDP-Glycosyltransferase/glycogen phosphorylase"/>
    <property type="match status" value="1"/>
</dbReference>
<keyword evidence="4" id="KW-1185">Reference proteome</keyword>
<dbReference type="AlphaFoldDB" id="A0A2G5EPF0"/>
<evidence type="ECO:0000313" key="4">
    <source>
        <dbReference type="Proteomes" id="UP000230069"/>
    </source>
</evidence>
<evidence type="ECO:0000256" key="1">
    <source>
        <dbReference type="ARBA" id="ARBA00009995"/>
    </source>
</evidence>
<reference evidence="3 4" key="1">
    <citation type="submission" date="2017-09" db="EMBL/GenBank/DDBJ databases">
        <title>WGS assembly of Aquilegia coerulea Goldsmith.</title>
        <authorList>
            <person name="Hodges S."/>
            <person name="Kramer E."/>
            <person name="Nordborg M."/>
            <person name="Tomkins J."/>
            <person name="Borevitz J."/>
            <person name="Derieg N."/>
            <person name="Yan J."/>
            <person name="Mihaltcheva S."/>
            <person name="Hayes R.D."/>
            <person name="Rokhsar D."/>
        </authorList>
    </citation>
    <scope>NUCLEOTIDE SEQUENCE [LARGE SCALE GENOMIC DNA]</scope>
    <source>
        <strain evidence="4">cv. Goldsmith</strain>
    </source>
</reference>
<dbReference type="InterPro" id="IPR002213">
    <property type="entry name" value="UDP_glucos_trans"/>
</dbReference>
<dbReference type="OrthoDB" id="5835829at2759"/>
<protein>
    <recommendedName>
        <fullName evidence="5">Glycosyltransferase</fullName>
    </recommendedName>
</protein>
<dbReference type="PANTHER" id="PTHR48047">
    <property type="entry name" value="GLYCOSYLTRANSFERASE"/>
    <property type="match status" value="1"/>
</dbReference>
<dbReference type="InParanoid" id="A0A2G5EPF0"/>
<organism evidence="3 4">
    <name type="scientific">Aquilegia coerulea</name>
    <name type="common">Rocky mountain columbine</name>
    <dbReference type="NCBI Taxonomy" id="218851"/>
    <lineage>
        <taxon>Eukaryota</taxon>
        <taxon>Viridiplantae</taxon>
        <taxon>Streptophyta</taxon>
        <taxon>Embryophyta</taxon>
        <taxon>Tracheophyta</taxon>
        <taxon>Spermatophyta</taxon>
        <taxon>Magnoliopsida</taxon>
        <taxon>Ranunculales</taxon>
        <taxon>Ranunculaceae</taxon>
        <taxon>Thalictroideae</taxon>
        <taxon>Aquilegia</taxon>
    </lineage>
</organism>
<dbReference type="CDD" id="cd03784">
    <property type="entry name" value="GT1_Gtf-like"/>
    <property type="match status" value="1"/>
</dbReference>
<dbReference type="EMBL" id="KZ305023">
    <property type="protein sequence ID" value="PIA57609.1"/>
    <property type="molecule type" value="Genomic_DNA"/>
</dbReference>
<dbReference type="PANTHER" id="PTHR48047:SF28">
    <property type="entry name" value="F11M15.8 PROTEIN"/>
    <property type="match status" value="1"/>
</dbReference>
<dbReference type="Proteomes" id="UP000230069">
    <property type="component" value="Unassembled WGS sequence"/>
</dbReference>
<evidence type="ECO:0000256" key="2">
    <source>
        <dbReference type="ARBA" id="ARBA00022679"/>
    </source>
</evidence>
<gene>
    <name evidence="3" type="ORF">AQUCO_00600378v1</name>
</gene>
<evidence type="ECO:0000313" key="3">
    <source>
        <dbReference type="EMBL" id="PIA57609.1"/>
    </source>
</evidence>
<proteinExistence type="inferred from homology"/>
<keyword evidence="2" id="KW-0808">Transferase</keyword>
<name>A0A2G5EPF0_AQUCA</name>
<comment type="similarity">
    <text evidence="1">Belongs to the UDP-glycosyltransferase family.</text>
</comment>